<dbReference type="VEuPathDB" id="FungiDB:sscle_05g044610"/>
<proteinExistence type="predicted"/>
<evidence type="ECO:0000313" key="2">
    <source>
        <dbReference type="EMBL" id="APA09691.1"/>
    </source>
</evidence>
<evidence type="ECO:0000256" key="1">
    <source>
        <dbReference type="SAM" id="SignalP"/>
    </source>
</evidence>
<dbReference type="AlphaFoldDB" id="A0A1D9Q401"/>
<dbReference type="EMBL" id="CP017818">
    <property type="protein sequence ID" value="APA09691.1"/>
    <property type="molecule type" value="Genomic_DNA"/>
</dbReference>
<dbReference type="OrthoDB" id="10318361at2759"/>
<organism evidence="2 3">
    <name type="scientific">Sclerotinia sclerotiorum (strain ATCC 18683 / 1980 / Ss-1)</name>
    <name type="common">White mold</name>
    <name type="synonym">Whetzelinia sclerotiorum</name>
    <dbReference type="NCBI Taxonomy" id="665079"/>
    <lineage>
        <taxon>Eukaryota</taxon>
        <taxon>Fungi</taxon>
        <taxon>Dikarya</taxon>
        <taxon>Ascomycota</taxon>
        <taxon>Pezizomycotina</taxon>
        <taxon>Leotiomycetes</taxon>
        <taxon>Helotiales</taxon>
        <taxon>Sclerotiniaceae</taxon>
        <taxon>Sclerotinia</taxon>
    </lineage>
</organism>
<accession>A0A1D9Q401</accession>
<gene>
    <name evidence="2" type="ORF">sscle_05g044610</name>
</gene>
<sequence length="103" mass="11350">MSVMELIPARPTTTLTVLCSSILSPTVCAADDGYFSCWYSQKAWYDTSMATARFANSNTVKPLTEKTYQQGGTPARRQAFPPSLTDFVLTSCDGLQNKQHFAN</sequence>
<reference evidence="3" key="1">
    <citation type="journal article" date="2017" name="Genome Biol. Evol.">
        <title>The complete genome sequence of the phytopathogenic fungus Sclerotinia sclerotiorum reveals insights into the genome architecture of broad host range pathogens.</title>
        <authorList>
            <person name="Derbyshire M."/>
            <person name="Denton-Giles M."/>
            <person name="Hegedus D."/>
            <person name="Seifbarghy S."/>
            <person name="Rollins J."/>
            <person name="van Kan J."/>
            <person name="Seidl M.F."/>
            <person name="Faino L."/>
            <person name="Mbengue M."/>
            <person name="Navaud O."/>
            <person name="Raffaele S."/>
            <person name="Hammond-Kosack K."/>
            <person name="Heard S."/>
            <person name="Oliver R."/>
        </authorList>
    </citation>
    <scope>NUCLEOTIDE SEQUENCE [LARGE SCALE GENOMIC DNA]</scope>
    <source>
        <strain evidence="3">ATCC 18683 / 1980 / Ss-1</strain>
    </source>
</reference>
<feature type="signal peptide" evidence="1">
    <location>
        <begin position="1"/>
        <end position="29"/>
    </location>
</feature>
<evidence type="ECO:0000313" key="3">
    <source>
        <dbReference type="Proteomes" id="UP000177798"/>
    </source>
</evidence>
<name>A0A1D9Q401_SCLS1</name>
<feature type="chain" id="PRO_5009444938" evidence="1">
    <location>
        <begin position="30"/>
        <end position="103"/>
    </location>
</feature>
<keyword evidence="1" id="KW-0732">Signal</keyword>
<protein>
    <submittedName>
        <fullName evidence="2">Uncharacterized protein</fullName>
    </submittedName>
</protein>
<dbReference type="Proteomes" id="UP000177798">
    <property type="component" value="Chromosome 5"/>
</dbReference>